<feature type="transmembrane region" description="Helical" evidence="2">
    <location>
        <begin position="274"/>
        <end position="298"/>
    </location>
</feature>
<feature type="compositionally biased region" description="Basic and acidic residues" evidence="1">
    <location>
        <begin position="468"/>
        <end position="477"/>
    </location>
</feature>
<gene>
    <name evidence="3" type="ORF">M011DRAFT_237900</name>
</gene>
<organism evidence="3 4">
    <name type="scientific">Sporormia fimetaria CBS 119925</name>
    <dbReference type="NCBI Taxonomy" id="1340428"/>
    <lineage>
        <taxon>Eukaryota</taxon>
        <taxon>Fungi</taxon>
        <taxon>Dikarya</taxon>
        <taxon>Ascomycota</taxon>
        <taxon>Pezizomycotina</taxon>
        <taxon>Dothideomycetes</taxon>
        <taxon>Pleosporomycetidae</taxon>
        <taxon>Pleosporales</taxon>
        <taxon>Sporormiaceae</taxon>
        <taxon>Sporormia</taxon>
    </lineage>
</organism>
<keyword evidence="2" id="KW-0472">Membrane</keyword>
<name>A0A6A6VKI2_9PLEO</name>
<feature type="compositionally biased region" description="Polar residues" evidence="1">
    <location>
        <begin position="349"/>
        <end position="372"/>
    </location>
</feature>
<keyword evidence="4" id="KW-1185">Reference proteome</keyword>
<protein>
    <submittedName>
        <fullName evidence="3">Uncharacterized protein</fullName>
    </submittedName>
</protein>
<keyword evidence="2" id="KW-0812">Transmembrane</keyword>
<feature type="compositionally biased region" description="Polar residues" evidence="1">
    <location>
        <begin position="318"/>
        <end position="332"/>
    </location>
</feature>
<dbReference type="EMBL" id="MU006564">
    <property type="protein sequence ID" value="KAF2750316.1"/>
    <property type="molecule type" value="Genomic_DNA"/>
</dbReference>
<dbReference type="Proteomes" id="UP000799440">
    <property type="component" value="Unassembled WGS sequence"/>
</dbReference>
<reference evidence="3" key="1">
    <citation type="journal article" date="2020" name="Stud. Mycol.">
        <title>101 Dothideomycetes genomes: a test case for predicting lifestyles and emergence of pathogens.</title>
        <authorList>
            <person name="Haridas S."/>
            <person name="Albert R."/>
            <person name="Binder M."/>
            <person name="Bloem J."/>
            <person name="Labutti K."/>
            <person name="Salamov A."/>
            <person name="Andreopoulos B."/>
            <person name="Baker S."/>
            <person name="Barry K."/>
            <person name="Bills G."/>
            <person name="Bluhm B."/>
            <person name="Cannon C."/>
            <person name="Castanera R."/>
            <person name="Culley D."/>
            <person name="Daum C."/>
            <person name="Ezra D."/>
            <person name="Gonzalez J."/>
            <person name="Henrissat B."/>
            <person name="Kuo A."/>
            <person name="Liang C."/>
            <person name="Lipzen A."/>
            <person name="Lutzoni F."/>
            <person name="Magnuson J."/>
            <person name="Mondo S."/>
            <person name="Nolan M."/>
            <person name="Ohm R."/>
            <person name="Pangilinan J."/>
            <person name="Park H.-J."/>
            <person name="Ramirez L."/>
            <person name="Alfaro M."/>
            <person name="Sun H."/>
            <person name="Tritt A."/>
            <person name="Yoshinaga Y."/>
            <person name="Zwiers L.-H."/>
            <person name="Turgeon B."/>
            <person name="Goodwin S."/>
            <person name="Spatafora J."/>
            <person name="Crous P."/>
            <person name="Grigoriev I."/>
        </authorList>
    </citation>
    <scope>NUCLEOTIDE SEQUENCE</scope>
    <source>
        <strain evidence="3">CBS 119925</strain>
    </source>
</reference>
<accession>A0A6A6VKI2</accession>
<evidence type="ECO:0000313" key="4">
    <source>
        <dbReference type="Proteomes" id="UP000799440"/>
    </source>
</evidence>
<proteinExistence type="predicted"/>
<evidence type="ECO:0000313" key="3">
    <source>
        <dbReference type="EMBL" id="KAF2750316.1"/>
    </source>
</evidence>
<evidence type="ECO:0000256" key="2">
    <source>
        <dbReference type="SAM" id="Phobius"/>
    </source>
</evidence>
<sequence length="477" mass="50698">MTSSPSRVRPSFRRKRTDDLFPRATPTRSNLGPLTTLFTPPTECSRAVLPCQTCSTAWLGLACSSDGGPIDDITCWPPATSSIPRPTPYVSGMGFYSPGISCPAGYTSACTAVSTRPGQTDVPELITRGPFKDGGFQFRLVEGETAVGCCMEGYTCAIYPGGWQTCQRMATATSLRLDQAGSCDKNGYMKELEVGLGDLNIWAPLVQINWQASDRITATEGDVVIAAATPASGSKALSSVASVTGIISTDESVPTMAPASERPIATSKRLSTPFITGISVSAAVTLLAIVSLLAYLWYRKRNRIIEVTFTTSRASSPLTYYQLPSTPTPGSQNPTPRATTPNPTTASPLPQQESPQQHPLPTFSTPPISQRHSPPKPPSLASSSSVAPSLFSPTLSIFPDPPSSAAMNTKMGIPTLRRGSKPHIFGASPTAGKDSHYARWSLYSRTGGDGPEVMESPIEGMSSPFKLKRGESARGRR</sequence>
<keyword evidence="2" id="KW-1133">Transmembrane helix</keyword>
<feature type="region of interest" description="Disordered" evidence="1">
    <location>
        <begin position="448"/>
        <end position="477"/>
    </location>
</feature>
<dbReference type="AlphaFoldDB" id="A0A6A6VKI2"/>
<feature type="region of interest" description="Disordered" evidence="1">
    <location>
        <begin position="318"/>
        <end position="386"/>
    </location>
</feature>
<feature type="region of interest" description="Disordered" evidence="1">
    <location>
        <begin position="1"/>
        <end position="34"/>
    </location>
</feature>
<evidence type="ECO:0000256" key="1">
    <source>
        <dbReference type="SAM" id="MobiDB-lite"/>
    </source>
</evidence>
<feature type="compositionally biased region" description="Low complexity" evidence="1">
    <location>
        <begin position="333"/>
        <end position="348"/>
    </location>
</feature>
<dbReference type="OrthoDB" id="5429716at2759"/>